<evidence type="ECO:0000256" key="11">
    <source>
        <dbReference type="SAM" id="SignalP"/>
    </source>
</evidence>
<dbReference type="Pfam" id="PF23446">
    <property type="entry name" value="LysM1_NFP_LYK"/>
    <property type="match status" value="1"/>
</dbReference>
<keyword evidence="8 10" id="KW-0472">Membrane</keyword>
<dbReference type="PROSITE" id="PS51782">
    <property type="entry name" value="LYSM"/>
    <property type="match status" value="1"/>
</dbReference>
<evidence type="ECO:0000256" key="10">
    <source>
        <dbReference type="SAM" id="Phobius"/>
    </source>
</evidence>
<dbReference type="GO" id="GO:0051707">
    <property type="term" value="P:response to other organism"/>
    <property type="evidence" value="ECO:0007669"/>
    <property type="project" value="UniProtKB-ARBA"/>
</dbReference>
<evidence type="ECO:0000256" key="7">
    <source>
        <dbReference type="ARBA" id="ARBA00022989"/>
    </source>
</evidence>
<keyword evidence="4 11" id="KW-0732">Signal</keyword>
<feature type="chain" id="PRO_5043822330" evidence="11">
    <location>
        <begin position="24"/>
        <end position="642"/>
    </location>
</feature>
<keyword evidence="3 10" id="KW-0812">Transmembrane</keyword>
<evidence type="ECO:0000313" key="14">
    <source>
        <dbReference type="EMBL" id="KAK9678218.1"/>
    </source>
</evidence>
<keyword evidence="6" id="KW-0067">ATP-binding</keyword>
<evidence type="ECO:0000256" key="2">
    <source>
        <dbReference type="ARBA" id="ARBA00022475"/>
    </source>
</evidence>
<dbReference type="InterPro" id="IPR000719">
    <property type="entry name" value="Prot_kinase_dom"/>
</dbReference>
<evidence type="ECO:0000256" key="3">
    <source>
        <dbReference type="ARBA" id="ARBA00022692"/>
    </source>
</evidence>
<dbReference type="SUPFAM" id="SSF56112">
    <property type="entry name" value="Protein kinase-like (PK-like)"/>
    <property type="match status" value="1"/>
</dbReference>
<dbReference type="InterPro" id="IPR036779">
    <property type="entry name" value="LysM_dom_sf"/>
</dbReference>
<keyword evidence="9" id="KW-1015">Disulfide bond</keyword>
<dbReference type="InterPro" id="IPR018392">
    <property type="entry name" value="LysM"/>
</dbReference>
<reference evidence="14" key="1">
    <citation type="submission" date="2024-03" db="EMBL/GenBank/DDBJ databases">
        <title>WGS assembly of Saponaria officinalis var. Norfolk2.</title>
        <authorList>
            <person name="Jenkins J."/>
            <person name="Shu S."/>
            <person name="Grimwood J."/>
            <person name="Barry K."/>
            <person name="Goodstein D."/>
            <person name="Schmutz J."/>
            <person name="Leebens-Mack J."/>
            <person name="Osbourn A."/>
        </authorList>
    </citation>
    <scope>NUCLEOTIDE SEQUENCE [LARGE SCALE GENOMIC DNA]</scope>
    <source>
        <strain evidence="14">JIC</strain>
    </source>
</reference>
<dbReference type="InterPro" id="IPR008271">
    <property type="entry name" value="Ser/Thr_kinase_AS"/>
</dbReference>
<dbReference type="SMART" id="SM00220">
    <property type="entry name" value="S_TKc"/>
    <property type="match status" value="1"/>
</dbReference>
<evidence type="ECO:0000256" key="4">
    <source>
        <dbReference type="ARBA" id="ARBA00022729"/>
    </source>
</evidence>
<dbReference type="PANTHER" id="PTHR45927:SF11">
    <property type="entry name" value="LYSM DOMAIN RECEPTOR-LIKE KINASE 4"/>
    <property type="match status" value="1"/>
</dbReference>
<dbReference type="GO" id="GO:0005524">
    <property type="term" value="F:ATP binding"/>
    <property type="evidence" value="ECO:0007669"/>
    <property type="project" value="UniProtKB-KW"/>
</dbReference>
<keyword evidence="7 10" id="KW-1133">Transmembrane helix</keyword>
<dbReference type="AlphaFoldDB" id="A0AAW1HPF3"/>
<dbReference type="GO" id="GO:0004672">
    <property type="term" value="F:protein kinase activity"/>
    <property type="evidence" value="ECO:0007669"/>
    <property type="project" value="InterPro"/>
</dbReference>
<comment type="caution">
    <text evidence="14">The sequence shown here is derived from an EMBL/GenBank/DDBJ whole genome shotgun (WGS) entry which is preliminary data.</text>
</comment>
<evidence type="ECO:0000256" key="9">
    <source>
        <dbReference type="ARBA" id="ARBA00023157"/>
    </source>
</evidence>
<dbReference type="PROSITE" id="PS50011">
    <property type="entry name" value="PROTEIN_KINASE_DOM"/>
    <property type="match status" value="1"/>
</dbReference>
<organism evidence="14 15">
    <name type="scientific">Saponaria officinalis</name>
    <name type="common">Common soapwort</name>
    <name type="synonym">Lychnis saponaria</name>
    <dbReference type="NCBI Taxonomy" id="3572"/>
    <lineage>
        <taxon>Eukaryota</taxon>
        <taxon>Viridiplantae</taxon>
        <taxon>Streptophyta</taxon>
        <taxon>Embryophyta</taxon>
        <taxon>Tracheophyta</taxon>
        <taxon>Spermatophyta</taxon>
        <taxon>Magnoliopsida</taxon>
        <taxon>eudicotyledons</taxon>
        <taxon>Gunneridae</taxon>
        <taxon>Pentapetalae</taxon>
        <taxon>Caryophyllales</taxon>
        <taxon>Caryophyllaceae</taxon>
        <taxon>Caryophylleae</taxon>
        <taxon>Saponaria</taxon>
    </lineage>
</organism>
<evidence type="ECO:0000256" key="6">
    <source>
        <dbReference type="ARBA" id="ARBA00022840"/>
    </source>
</evidence>
<gene>
    <name evidence="14" type="ORF">RND81_11G196900</name>
</gene>
<evidence type="ECO:0000256" key="5">
    <source>
        <dbReference type="ARBA" id="ARBA00022741"/>
    </source>
</evidence>
<dbReference type="Gene3D" id="3.30.200.20">
    <property type="entry name" value="Phosphorylase Kinase, domain 1"/>
    <property type="match status" value="1"/>
</dbReference>
<sequence length="642" mass="70108">MANHSFIYALICFLISCFSLIAAQQPYASKNCAKSDNTSSVLGYNCNGMNKTCQSYLIFRTVPPYNTISSIASLMSVSASQISAINQNVSDNFTMSTNTEVIIPVTCSCTGKFYQVNTTYVVRRNDNYYVIANDTFGGLTTCNAIQNEKRSRNVADIFPNEKLTIPLRCACPTKGQVNEGIKYLMSFVIQPGNAISSIATKFGADVGQTLEANEKTMQDSVIQPFTTLLVPLQNPPNSSVMEYPPLVLPPSPSPLPSVNLTPSKSKTSPSKGGNTKWAYFGVGVVVGGVFVLLAGMTLLFVLMRGRRNRTNLVASSKNFEAQEKAIDIKPENESLEVLKNISGIASLKVYSFKDLQGGTDDFNSKHWIKGSVYKGILDGNQVAIKKVNGDVSKEISVLNKINHSNLVNLLGVCFNDGVWYLVYEYAINGPLSDWIFEKTLSWGKRMQIAWDVATGLNYLHSYTSPPLIHKDIKSCNILLDDNFRAKIAKFALSRPVSGNDGQFTLTKHIIGTKGYLAPEYLENGLVSPMLDVYSFGVLLLEMITGKNVALLYEGVTVHLSEVVTPLISEGEGNAQSLRDFVDHSLGGDYPTDVAMSMVVLVDHCLRNDPGSRPSMDEIVRVLSKTLTTSLIWGSSSASTTSS</sequence>
<dbReference type="GO" id="GO:0005886">
    <property type="term" value="C:plasma membrane"/>
    <property type="evidence" value="ECO:0007669"/>
    <property type="project" value="UniProtKB-SubCell"/>
</dbReference>
<dbReference type="Gene3D" id="1.10.510.10">
    <property type="entry name" value="Transferase(Phosphotransferase) domain 1"/>
    <property type="match status" value="1"/>
</dbReference>
<evidence type="ECO:0000256" key="8">
    <source>
        <dbReference type="ARBA" id="ARBA00023136"/>
    </source>
</evidence>
<dbReference type="InterPro" id="IPR056563">
    <property type="entry name" value="LysM3_LYK4_5"/>
</dbReference>
<protein>
    <submittedName>
        <fullName evidence="14">Uncharacterized protein</fullName>
    </submittedName>
</protein>
<keyword evidence="2" id="KW-1003">Cell membrane</keyword>
<dbReference type="EMBL" id="JBDFQZ010000011">
    <property type="protein sequence ID" value="KAK9678218.1"/>
    <property type="molecule type" value="Genomic_DNA"/>
</dbReference>
<feature type="signal peptide" evidence="11">
    <location>
        <begin position="1"/>
        <end position="23"/>
    </location>
</feature>
<dbReference type="SMART" id="SM00257">
    <property type="entry name" value="LysM"/>
    <property type="match status" value="3"/>
</dbReference>
<dbReference type="FunFam" id="1.10.510.10:FF:000468">
    <property type="entry name" value="PTI1-like tyrosine-protein kinase 3"/>
    <property type="match status" value="1"/>
</dbReference>
<feature type="domain" description="LysM" evidence="13">
    <location>
        <begin position="185"/>
        <end position="230"/>
    </location>
</feature>
<feature type="domain" description="Protein kinase" evidence="12">
    <location>
        <begin position="335"/>
        <end position="626"/>
    </location>
</feature>
<comment type="subcellular location">
    <subcellularLocation>
        <location evidence="1">Cell membrane</location>
        <topology evidence="1">Single-pass membrane protein</topology>
    </subcellularLocation>
</comment>
<evidence type="ECO:0000259" key="12">
    <source>
        <dbReference type="PROSITE" id="PS50011"/>
    </source>
</evidence>
<dbReference type="InterPro" id="IPR056562">
    <property type="entry name" value="LysM2_CERK1_LYK3_4_5"/>
</dbReference>
<dbReference type="PANTHER" id="PTHR45927">
    <property type="entry name" value="LYSM-DOMAIN RECEPTOR-LIKE KINASE-RELATED"/>
    <property type="match status" value="1"/>
</dbReference>
<evidence type="ECO:0000313" key="15">
    <source>
        <dbReference type="Proteomes" id="UP001443914"/>
    </source>
</evidence>
<dbReference type="Pfam" id="PF00069">
    <property type="entry name" value="Pkinase"/>
    <property type="match status" value="1"/>
</dbReference>
<dbReference type="PROSITE" id="PS00108">
    <property type="entry name" value="PROTEIN_KINASE_ST"/>
    <property type="match status" value="1"/>
</dbReference>
<dbReference type="Pfam" id="PF23472">
    <property type="entry name" value="LysM2_CERK1_LYK3_4_5"/>
    <property type="match status" value="1"/>
</dbReference>
<proteinExistence type="predicted"/>
<evidence type="ECO:0000259" key="13">
    <source>
        <dbReference type="PROSITE" id="PS51782"/>
    </source>
</evidence>
<dbReference type="InterPro" id="IPR011009">
    <property type="entry name" value="Kinase-like_dom_sf"/>
</dbReference>
<name>A0AAW1HPF3_SAPOF</name>
<dbReference type="Gene3D" id="3.10.350.10">
    <property type="entry name" value="LysM domain"/>
    <property type="match status" value="1"/>
</dbReference>
<dbReference type="InterPro" id="IPR056561">
    <property type="entry name" value="NFP_LYK_LysM1"/>
</dbReference>
<evidence type="ECO:0000256" key="1">
    <source>
        <dbReference type="ARBA" id="ARBA00004162"/>
    </source>
</evidence>
<dbReference type="InterPro" id="IPR052611">
    <property type="entry name" value="Plant_RLK_LysM"/>
</dbReference>
<dbReference type="Pfam" id="PF23473">
    <property type="entry name" value="LysM3_LYK4_5"/>
    <property type="match status" value="1"/>
</dbReference>
<feature type="transmembrane region" description="Helical" evidence="10">
    <location>
        <begin position="277"/>
        <end position="302"/>
    </location>
</feature>
<dbReference type="Proteomes" id="UP001443914">
    <property type="component" value="Unassembled WGS sequence"/>
</dbReference>
<keyword evidence="15" id="KW-1185">Reference proteome</keyword>
<accession>A0AAW1HPF3</accession>
<keyword evidence="5" id="KW-0547">Nucleotide-binding</keyword>